<dbReference type="Proteomes" id="UP001610728">
    <property type="component" value="Unassembled WGS sequence"/>
</dbReference>
<dbReference type="RefSeq" id="XP_070856712.1">
    <property type="nucleotide sequence ID" value="XM_071001571.1"/>
</dbReference>
<evidence type="ECO:0000256" key="1">
    <source>
        <dbReference type="SAM" id="MobiDB-lite"/>
    </source>
</evidence>
<protein>
    <submittedName>
        <fullName evidence="2">Uncharacterized protein</fullName>
    </submittedName>
</protein>
<feature type="compositionally biased region" description="Polar residues" evidence="1">
    <location>
        <begin position="175"/>
        <end position="184"/>
    </location>
</feature>
<feature type="compositionally biased region" description="Polar residues" evidence="1">
    <location>
        <begin position="194"/>
        <end position="212"/>
    </location>
</feature>
<name>A0ABR4MB91_9PEZI</name>
<organism evidence="2 3">
    <name type="scientific">Ceratocystis lukuohia</name>
    <dbReference type="NCBI Taxonomy" id="2019550"/>
    <lineage>
        <taxon>Eukaryota</taxon>
        <taxon>Fungi</taxon>
        <taxon>Dikarya</taxon>
        <taxon>Ascomycota</taxon>
        <taxon>Pezizomycotina</taxon>
        <taxon>Sordariomycetes</taxon>
        <taxon>Hypocreomycetidae</taxon>
        <taxon>Microascales</taxon>
        <taxon>Ceratocystidaceae</taxon>
        <taxon>Ceratocystis</taxon>
    </lineage>
</organism>
<reference evidence="2 3" key="1">
    <citation type="submission" date="2020-05" db="EMBL/GenBank/DDBJ databases">
        <title>Ceratocystis lukuohia genome.</title>
        <authorList>
            <person name="Harrington T.C."/>
            <person name="Kim K."/>
            <person name="Mayers C.G."/>
        </authorList>
    </citation>
    <scope>NUCLEOTIDE SEQUENCE [LARGE SCALE GENOMIC DNA]</scope>
    <source>
        <strain evidence="2 3">C4212</strain>
    </source>
</reference>
<feature type="compositionally biased region" description="Low complexity" evidence="1">
    <location>
        <begin position="287"/>
        <end position="302"/>
    </location>
</feature>
<feature type="region of interest" description="Disordered" evidence="1">
    <location>
        <begin position="227"/>
        <end position="302"/>
    </location>
</feature>
<sequence>MPSTSAATRLPGRARTQSLRKPANIPKTTSTDAAPETDRHKTTKVAASHALSASSPSRLPLKPTSRAAAAGSDTPPSSSSFPSTYRTTNSRPPVTSGLRTGLRHPTPSTGISSDSNPDDIPSVNKRCPPSSKPALASNSQSPSYSASQRTSTIVHRRAKSVVTTPSDHSLLRPTPASTSLSSVPATKKSAPSVHVTTKPRSMSHHSTVPSLATSTVAGRNLAIGSTLLSRKHTSAATGTDTSSSDRNPSATTAAPKAPTSSATTTLRPRPAFNTLQQHYSPLKNPVSKPSMSTYTTSPSPTKLSSNANLCVETSRHQNELLLLHILHRDSASANESWRESAFQILGDRFHRMRTHSNELSAAETEHVDALNIEALITWGASNGYGLETKIQALDSILLGLWNMSETGGKYIRVVRRFERWAEHMREVEEARNCQDWDTLLREKDVAIIGTLDPSWREECIALGRRLDEWRRNLIDMSHSGLSSGYQNPEAQAPPKTSSLQRIMRGFSVLIRDMLTELAIMEQIENEAIRREQKWVDNMLNDTEETCHYQAGAIWRGI</sequence>
<feature type="region of interest" description="Disordered" evidence="1">
    <location>
        <begin position="1"/>
        <end position="212"/>
    </location>
</feature>
<gene>
    <name evidence="2" type="ORF">HOO65_080482</name>
</gene>
<evidence type="ECO:0000313" key="2">
    <source>
        <dbReference type="EMBL" id="KAL2885532.1"/>
    </source>
</evidence>
<feature type="compositionally biased region" description="Low complexity" evidence="1">
    <location>
        <begin position="234"/>
        <end position="265"/>
    </location>
</feature>
<dbReference type="GeneID" id="98121218"/>
<evidence type="ECO:0000313" key="3">
    <source>
        <dbReference type="Proteomes" id="UP001610728"/>
    </source>
</evidence>
<proteinExistence type="predicted"/>
<feature type="compositionally biased region" description="Low complexity" evidence="1">
    <location>
        <begin position="111"/>
        <end position="122"/>
    </location>
</feature>
<comment type="caution">
    <text evidence="2">The sequence shown here is derived from an EMBL/GenBank/DDBJ whole genome shotgun (WGS) entry which is preliminary data.</text>
</comment>
<feature type="compositionally biased region" description="Low complexity" evidence="1">
    <location>
        <begin position="136"/>
        <end position="152"/>
    </location>
</feature>
<accession>A0ABR4MB91</accession>
<dbReference type="EMBL" id="JABSNW010000008">
    <property type="protein sequence ID" value="KAL2885532.1"/>
    <property type="molecule type" value="Genomic_DNA"/>
</dbReference>
<keyword evidence="3" id="KW-1185">Reference proteome</keyword>
<feature type="compositionally biased region" description="Low complexity" evidence="1">
    <location>
        <begin position="46"/>
        <end position="88"/>
    </location>
</feature>